<dbReference type="SUPFAM" id="SSF81321">
    <property type="entry name" value="Family A G protein-coupled receptor-like"/>
    <property type="match status" value="1"/>
</dbReference>
<reference evidence="3" key="1">
    <citation type="submission" date="2022-11" db="UniProtKB">
        <authorList>
            <consortium name="WormBaseParasite"/>
        </authorList>
    </citation>
    <scope>IDENTIFICATION</scope>
</reference>
<feature type="transmembrane region" description="Helical" evidence="1">
    <location>
        <begin position="73"/>
        <end position="98"/>
    </location>
</feature>
<feature type="transmembrane region" description="Helical" evidence="1">
    <location>
        <begin position="104"/>
        <end position="126"/>
    </location>
</feature>
<organism evidence="2 3">
    <name type="scientific">Panagrolaimus davidi</name>
    <dbReference type="NCBI Taxonomy" id="227884"/>
    <lineage>
        <taxon>Eukaryota</taxon>
        <taxon>Metazoa</taxon>
        <taxon>Ecdysozoa</taxon>
        <taxon>Nematoda</taxon>
        <taxon>Chromadorea</taxon>
        <taxon>Rhabditida</taxon>
        <taxon>Tylenchina</taxon>
        <taxon>Panagrolaimomorpha</taxon>
        <taxon>Panagrolaimoidea</taxon>
        <taxon>Panagrolaimidae</taxon>
        <taxon>Panagrolaimus</taxon>
    </lineage>
</organism>
<name>A0A914PAY2_9BILA</name>
<dbReference type="Gene3D" id="1.20.1070.10">
    <property type="entry name" value="Rhodopsin 7-helix transmembrane proteins"/>
    <property type="match status" value="1"/>
</dbReference>
<keyword evidence="1" id="KW-0812">Transmembrane</keyword>
<protein>
    <submittedName>
        <fullName evidence="3">Uncharacterized protein</fullName>
    </submittedName>
</protein>
<evidence type="ECO:0000313" key="2">
    <source>
        <dbReference type="Proteomes" id="UP000887578"/>
    </source>
</evidence>
<keyword evidence="1" id="KW-1133">Transmembrane helix</keyword>
<keyword evidence="1" id="KW-0472">Membrane</keyword>
<feature type="transmembrane region" description="Helical" evidence="1">
    <location>
        <begin position="26"/>
        <end position="45"/>
    </location>
</feature>
<dbReference type="WBParaSite" id="PDA_v2.g1472.t1">
    <property type="protein sequence ID" value="PDA_v2.g1472.t1"/>
    <property type="gene ID" value="PDA_v2.g1472"/>
</dbReference>
<evidence type="ECO:0000313" key="3">
    <source>
        <dbReference type="WBParaSite" id="PDA_v2.g1472.t1"/>
    </source>
</evidence>
<dbReference type="PANTHER" id="PTHR22718:SF11">
    <property type="entry name" value="7TM GPCR SERPENTINE RECEPTOR CLASS X (SRX) DOMAIN-CONTAINING PROTEIN"/>
    <property type="match status" value="1"/>
</dbReference>
<accession>A0A914PAY2</accession>
<dbReference type="PANTHER" id="PTHR22718">
    <property type="entry name" value="SERPENTINE RECEPTOR, CLASS X"/>
    <property type="match status" value="1"/>
</dbReference>
<keyword evidence="2" id="KW-1185">Reference proteome</keyword>
<dbReference type="Proteomes" id="UP000887578">
    <property type="component" value="Unplaced"/>
</dbReference>
<proteinExistence type="predicted"/>
<evidence type="ECO:0000256" key="1">
    <source>
        <dbReference type="SAM" id="Phobius"/>
    </source>
</evidence>
<dbReference type="AlphaFoldDB" id="A0A914PAY2"/>
<sequence length="159" mass="18023">MYLHYKIYSATFLDSEYNIAEYSLNLPYNIACSVIAVFCYWRIYAHIRKSNAQISKNLNSSESNTRKSQQTRLALQFACSTGFCILGGMGFRIGPLILTFTPEMYMVVTVSEMIHCISTSAIFLLFNHDIRKKLTMSSAEKVSYETRNGHDKVSASVLA</sequence>